<sequence length="262" mass="30530">MSTLDSLSLEILFRVFDFINSPDDPSSSRHHPLNSIAATNRYFDSAAEEYTRALLKRHANFAPQKKSKTYSSRRKWLAEICQFCYKKSKRRSTLWRKLTCCLACDKKHFPKVTMTNAIKQYQLSKLDLFTPNRLHPTLPPLAHGEYAVSGCVATMIYEPDLISRRDYILSQLSSTDRTESQLRKRIRRHDALTTHMEIGYSIHRKAWLRSHIPMPRDEVNYPVRPSMRTGESRDEFVRKTLAYELTTMHVQGASEDVPIEFD</sequence>
<reference evidence="1" key="1">
    <citation type="submission" date="2022-11" db="EMBL/GenBank/DDBJ databases">
        <title>Genome Sequence of Boeremia exigua.</title>
        <authorList>
            <person name="Buettner E."/>
        </authorList>
    </citation>
    <scope>NUCLEOTIDE SEQUENCE</scope>
    <source>
        <strain evidence="1">CU02</strain>
    </source>
</reference>
<protein>
    <submittedName>
        <fullName evidence="1">Uncharacterized protein</fullName>
    </submittedName>
</protein>
<gene>
    <name evidence="1" type="ORF">OPT61_g1243</name>
</gene>
<keyword evidence="2" id="KW-1185">Reference proteome</keyword>
<organism evidence="1 2">
    <name type="scientific">Boeremia exigua</name>
    <dbReference type="NCBI Taxonomy" id="749465"/>
    <lineage>
        <taxon>Eukaryota</taxon>
        <taxon>Fungi</taxon>
        <taxon>Dikarya</taxon>
        <taxon>Ascomycota</taxon>
        <taxon>Pezizomycotina</taxon>
        <taxon>Dothideomycetes</taxon>
        <taxon>Pleosporomycetidae</taxon>
        <taxon>Pleosporales</taxon>
        <taxon>Pleosporineae</taxon>
        <taxon>Didymellaceae</taxon>
        <taxon>Boeremia</taxon>
    </lineage>
</organism>
<comment type="caution">
    <text evidence="1">The sequence shown here is derived from an EMBL/GenBank/DDBJ whole genome shotgun (WGS) entry which is preliminary data.</text>
</comment>
<name>A0ACC2IQT4_9PLEO</name>
<accession>A0ACC2IQT4</accession>
<evidence type="ECO:0000313" key="1">
    <source>
        <dbReference type="EMBL" id="KAJ8117590.1"/>
    </source>
</evidence>
<proteinExistence type="predicted"/>
<evidence type="ECO:0000313" key="2">
    <source>
        <dbReference type="Proteomes" id="UP001153331"/>
    </source>
</evidence>
<dbReference type="Proteomes" id="UP001153331">
    <property type="component" value="Unassembled WGS sequence"/>
</dbReference>
<dbReference type="EMBL" id="JAPHNI010000047">
    <property type="protein sequence ID" value="KAJ8117590.1"/>
    <property type="molecule type" value="Genomic_DNA"/>
</dbReference>